<proteinExistence type="predicted"/>
<evidence type="ECO:0000313" key="1">
    <source>
        <dbReference type="EMBL" id="SEA86517.1"/>
    </source>
</evidence>
<dbReference type="AlphaFoldDB" id="A0A1H4ENN9"/>
<keyword evidence="2" id="KW-1185">Reference proteome</keyword>
<dbReference type="STRING" id="571932.SAMN05421743_109160"/>
<dbReference type="RefSeq" id="WP_093045281.1">
    <property type="nucleotide sequence ID" value="NZ_FNQR01000009.1"/>
</dbReference>
<dbReference type="Proteomes" id="UP000198584">
    <property type="component" value="Unassembled WGS sequence"/>
</dbReference>
<evidence type="ECO:0000313" key="2">
    <source>
        <dbReference type="Proteomes" id="UP000198584"/>
    </source>
</evidence>
<sequence length="225" mass="25860">MSKDWHAAASALSNIKVSSSPGNNPVAIQGNSQHLKCIGVGTDAAVFRHKEVPSVAFKLYAGDKLYKKDIEQQVYEKLSGIPNLSKLYDTGNRYLVLRYEPGPTLYDCLLQGIHIPLQAIQDVEETRNCIKKYGLNPRDIHLKNILLQNGRAKILDVSEYINPGNDYRWEHLKKGYDAYYHYIDGKPVPFWLLDTIQKWYNHSTKDVDTIDEFMKKISKLTLFWK</sequence>
<name>A0A1H4ENN9_9BACI</name>
<dbReference type="EMBL" id="FNQR01000009">
    <property type="protein sequence ID" value="SEA86517.1"/>
    <property type="molecule type" value="Genomic_DNA"/>
</dbReference>
<dbReference type="OrthoDB" id="529320at2"/>
<reference evidence="1 2" key="1">
    <citation type="submission" date="2016-10" db="EMBL/GenBank/DDBJ databases">
        <authorList>
            <person name="de Groot N.N."/>
        </authorList>
    </citation>
    <scope>NUCLEOTIDE SEQUENCE [LARGE SCALE GENOMIC DNA]</scope>
    <source>
        <strain evidence="1 2">CCM7597</strain>
    </source>
</reference>
<protein>
    <recommendedName>
        <fullName evidence="3">Serine/threonine protein kinase</fullName>
    </recommendedName>
</protein>
<dbReference type="SUPFAM" id="SSF56112">
    <property type="entry name" value="Protein kinase-like (PK-like)"/>
    <property type="match status" value="1"/>
</dbReference>
<dbReference type="InterPro" id="IPR011009">
    <property type="entry name" value="Kinase-like_dom_sf"/>
</dbReference>
<accession>A0A1H4ENN9</accession>
<evidence type="ECO:0008006" key="3">
    <source>
        <dbReference type="Google" id="ProtNLM"/>
    </source>
</evidence>
<gene>
    <name evidence="1" type="ORF">SAMN05421743_109160</name>
</gene>
<organism evidence="1 2">
    <name type="scientific">Thalassobacillus cyri</name>
    <dbReference type="NCBI Taxonomy" id="571932"/>
    <lineage>
        <taxon>Bacteria</taxon>
        <taxon>Bacillati</taxon>
        <taxon>Bacillota</taxon>
        <taxon>Bacilli</taxon>
        <taxon>Bacillales</taxon>
        <taxon>Bacillaceae</taxon>
        <taxon>Thalassobacillus</taxon>
    </lineage>
</organism>